<organism evidence="9 10">
    <name type="scientific">Quisquiliibacterium transsilvanicum</name>
    <dbReference type="NCBI Taxonomy" id="1549638"/>
    <lineage>
        <taxon>Bacteria</taxon>
        <taxon>Pseudomonadati</taxon>
        <taxon>Pseudomonadota</taxon>
        <taxon>Betaproteobacteria</taxon>
        <taxon>Burkholderiales</taxon>
        <taxon>Burkholderiaceae</taxon>
        <taxon>Quisquiliibacterium</taxon>
    </lineage>
</organism>
<comment type="caution">
    <text evidence="9">The sequence shown here is derived from an EMBL/GenBank/DDBJ whole genome shotgun (WGS) entry which is preliminary data.</text>
</comment>
<sequence>MYLLDTNVVSELRKRRPHGAVVAWLESVDDASLHLATVTLGEIQAGIELTREQDAEKAAEIEAWLDLVASSYNVLPMHGPAFRCWARLMHRKSETLYEDAMIAAIASVNGLAVVTRNVADFASFGVEVLNPFERGSAQPRN</sequence>
<dbReference type="PANTHER" id="PTHR33653">
    <property type="entry name" value="RIBONUCLEASE VAPC2"/>
    <property type="match status" value="1"/>
</dbReference>
<dbReference type="Proteomes" id="UP000532440">
    <property type="component" value="Unassembled WGS sequence"/>
</dbReference>
<dbReference type="GO" id="GO:0046872">
    <property type="term" value="F:metal ion binding"/>
    <property type="evidence" value="ECO:0007669"/>
    <property type="project" value="UniProtKB-KW"/>
</dbReference>
<dbReference type="SUPFAM" id="SSF88723">
    <property type="entry name" value="PIN domain-like"/>
    <property type="match status" value="1"/>
</dbReference>
<comment type="similarity">
    <text evidence="7">Belongs to the PINc/VapC protein family.</text>
</comment>
<keyword evidence="10" id="KW-1185">Reference proteome</keyword>
<dbReference type="InterPro" id="IPR002716">
    <property type="entry name" value="PIN_dom"/>
</dbReference>
<evidence type="ECO:0000256" key="3">
    <source>
        <dbReference type="ARBA" id="ARBA00022722"/>
    </source>
</evidence>
<proteinExistence type="inferred from homology"/>
<reference evidence="9 10" key="1">
    <citation type="submission" date="2020-08" db="EMBL/GenBank/DDBJ databases">
        <title>Genomic Encyclopedia of Type Strains, Phase IV (KMG-IV): sequencing the most valuable type-strain genomes for metagenomic binning, comparative biology and taxonomic classification.</title>
        <authorList>
            <person name="Goeker M."/>
        </authorList>
    </citation>
    <scope>NUCLEOTIDE SEQUENCE [LARGE SCALE GENOMIC DNA]</scope>
    <source>
        <strain evidence="9 10">DSM 29781</strain>
    </source>
</reference>
<feature type="domain" description="PIN" evidence="8">
    <location>
        <begin position="2"/>
        <end position="117"/>
    </location>
</feature>
<evidence type="ECO:0000256" key="6">
    <source>
        <dbReference type="ARBA" id="ARBA00022842"/>
    </source>
</evidence>
<evidence type="ECO:0000313" key="9">
    <source>
        <dbReference type="EMBL" id="MBB5273783.1"/>
    </source>
</evidence>
<comment type="cofactor">
    <cofactor evidence="1">
        <name>Mg(2+)</name>
        <dbReference type="ChEBI" id="CHEBI:18420"/>
    </cofactor>
</comment>
<keyword evidence="2" id="KW-1277">Toxin-antitoxin system</keyword>
<evidence type="ECO:0000256" key="4">
    <source>
        <dbReference type="ARBA" id="ARBA00022723"/>
    </source>
</evidence>
<dbReference type="PANTHER" id="PTHR33653:SF1">
    <property type="entry name" value="RIBONUCLEASE VAPC2"/>
    <property type="match status" value="1"/>
</dbReference>
<evidence type="ECO:0000313" key="10">
    <source>
        <dbReference type="Proteomes" id="UP000532440"/>
    </source>
</evidence>
<dbReference type="RefSeq" id="WP_183970644.1">
    <property type="nucleotide sequence ID" value="NZ_BAABEW010000013.1"/>
</dbReference>
<dbReference type="CDD" id="cd18746">
    <property type="entry name" value="PIN_VapC4-5_FitB-like"/>
    <property type="match status" value="1"/>
</dbReference>
<evidence type="ECO:0000256" key="2">
    <source>
        <dbReference type="ARBA" id="ARBA00022649"/>
    </source>
</evidence>
<evidence type="ECO:0000256" key="7">
    <source>
        <dbReference type="ARBA" id="ARBA00038093"/>
    </source>
</evidence>
<dbReference type="AlphaFoldDB" id="A0A7W8HKS1"/>
<evidence type="ECO:0000256" key="1">
    <source>
        <dbReference type="ARBA" id="ARBA00001946"/>
    </source>
</evidence>
<evidence type="ECO:0000256" key="5">
    <source>
        <dbReference type="ARBA" id="ARBA00022801"/>
    </source>
</evidence>
<dbReference type="GO" id="GO:0004518">
    <property type="term" value="F:nuclease activity"/>
    <property type="evidence" value="ECO:0007669"/>
    <property type="project" value="UniProtKB-KW"/>
</dbReference>
<gene>
    <name evidence="9" type="ORF">HNQ70_003814</name>
</gene>
<dbReference type="InterPro" id="IPR050556">
    <property type="entry name" value="Type_II_TA_system_RNase"/>
</dbReference>
<name>A0A7W8HKS1_9BURK</name>
<dbReference type="InterPro" id="IPR029060">
    <property type="entry name" value="PIN-like_dom_sf"/>
</dbReference>
<accession>A0A7W8HKS1</accession>
<keyword evidence="3" id="KW-0540">Nuclease</keyword>
<keyword evidence="5" id="KW-0378">Hydrolase</keyword>
<protein>
    <recommendedName>
        <fullName evidence="8">PIN domain-containing protein</fullName>
    </recommendedName>
</protein>
<dbReference type="EMBL" id="JACHGB010000008">
    <property type="protein sequence ID" value="MBB5273783.1"/>
    <property type="molecule type" value="Genomic_DNA"/>
</dbReference>
<keyword evidence="4" id="KW-0479">Metal-binding</keyword>
<dbReference type="GO" id="GO:0016787">
    <property type="term" value="F:hydrolase activity"/>
    <property type="evidence" value="ECO:0007669"/>
    <property type="project" value="UniProtKB-KW"/>
</dbReference>
<evidence type="ECO:0000259" key="8">
    <source>
        <dbReference type="Pfam" id="PF01850"/>
    </source>
</evidence>
<dbReference type="Pfam" id="PF01850">
    <property type="entry name" value="PIN"/>
    <property type="match status" value="1"/>
</dbReference>
<dbReference type="Gene3D" id="3.40.50.1010">
    <property type="entry name" value="5'-nuclease"/>
    <property type="match status" value="1"/>
</dbReference>
<keyword evidence="6" id="KW-0460">Magnesium</keyword>